<dbReference type="PANTHER" id="PTHR11132">
    <property type="entry name" value="SOLUTE CARRIER FAMILY 35"/>
    <property type="match status" value="1"/>
</dbReference>
<dbReference type="GO" id="GO:0016020">
    <property type="term" value="C:membrane"/>
    <property type="evidence" value="ECO:0007669"/>
    <property type="project" value="UniProtKB-SubCell"/>
</dbReference>
<evidence type="ECO:0000256" key="2">
    <source>
        <dbReference type="ARBA" id="ARBA00022692"/>
    </source>
</evidence>
<feature type="transmembrane region" description="Helical" evidence="5">
    <location>
        <begin position="177"/>
        <end position="196"/>
    </location>
</feature>
<accession>A0ABD3WVA9</accession>
<keyword evidence="2 5" id="KW-0812">Transmembrane</keyword>
<feature type="transmembrane region" description="Helical" evidence="5">
    <location>
        <begin position="124"/>
        <end position="145"/>
    </location>
</feature>
<proteinExistence type="predicted"/>
<keyword evidence="3 5" id="KW-1133">Transmembrane helix</keyword>
<comment type="subcellular location">
    <subcellularLocation>
        <location evidence="1">Membrane</location>
        <topology evidence="1">Multi-pass membrane protein</topology>
    </subcellularLocation>
</comment>
<feature type="transmembrane region" description="Helical" evidence="5">
    <location>
        <begin position="98"/>
        <end position="118"/>
    </location>
</feature>
<evidence type="ECO:0000256" key="3">
    <source>
        <dbReference type="ARBA" id="ARBA00022989"/>
    </source>
</evidence>
<dbReference type="Pfam" id="PF03151">
    <property type="entry name" value="TPT"/>
    <property type="match status" value="1"/>
</dbReference>
<evidence type="ECO:0000256" key="5">
    <source>
        <dbReference type="SAM" id="Phobius"/>
    </source>
</evidence>
<evidence type="ECO:0000313" key="7">
    <source>
        <dbReference type="EMBL" id="KAL3877910.1"/>
    </source>
</evidence>
<sequence>MIKYRTSTMSNETQRKRSRVRFSIENLSSKVKGTGAAILYGTCSVSMTFINKILMTSLGFDFPVLIMVFQMLFTISVLKILSYFSVINMPRYTLSRGLSFAMPSIFYASNSVLALGALSHMNFSVYGVLKRCVPFVTLILSILILKKGYPSHMTILSVCMLTIGCVLTGLGDLEFNAKAYIFGGLSNISQSLYLLLIQRSAHGKMSTVETLQLNSINTLPLLTVAMICMGEVQNVTSYDRFNELSFIVAFLATISLGCLLNYSLFLCTRLTSALTTSVVGGLKALAQTLFGLLTFGGISHNMSTYIGISMNTFGGLFYIYVKYKESLGKKSTDLKKIMSFSTAEDFKSATKSEDKDEAYMGNGFMVVTK</sequence>
<gene>
    <name evidence="7" type="ORF">ACJMK2_035552</name>
</gene>
<feature type="transmembrane region" description="Helical" evidence="5">
    <location>
        <begin position="31"/>
        <end position="50"/>
    </location>
</feature>
<dbReference type="InterPro" id="IPR050186">
    <property type="entry name" value="TPT_transporter"/>
</dbReference>
<dbReference type="Proteomes" id="UP001634394">
    <property type="component" value="Unassembled WGS sequence"/>
</dbReference>
<feature type="transmembrane region" description="Helical" evidence="5">
    <location>
        <begin position="304"/>
        <end position="321"/>
    </location>
</feature>
<dbReference type="EMBL" id="JBJQND010000005">
    <property type="protein sequence ID" value="KAL3877910.1"/>
    <property type="molecule type" value="Genomic_DNA"/>
</dbReference>
<feature type="transmembrane region" description="Helical" evidence="5">
    <location>
        <begin position="244"/>
        <end position="266"/>
    </location>
</feature>
<name>A0ABD3WVA9_SINWO</name>
<feature type="transmembrane region" description="Helical" evidence="5">
    <location>
        <begin position="216"/>
        <end position="232"/>
    </location>
</feature>
<dbReference type="InterPro" id="IPR004853">
    <property type="entry name" value="Sugar_P_trans_dom"/>
</dbReference>
<reference evidence="7 8" key="1">
    <citation type="submission" date="2024-11" db="EMBL/GenBank/DDBJ databases">
        <title>Chromosome-level genome assembly of the freshwater bivalve Anodonta woodiana.</title>
        <authorList>
            <person name="Chen X."/>
        </authorList>
    </citation>
    <scope>NUCLEOTIDE SEQUENCE [LARGE SCALE GENOMIC DNA]</scope>
    <source>
        <strain evidence="7">MN2024</strain>
        <tissue evidence="7">Gills</tissue>
    </source>
</reference>
<evidence type="ECO:0000256" key="1">
    <source>
        <dbReference type="ARBA" id="ARBA00004141"/>
    </source>
</evidence>
<protein>
    <recommendedName>
        <fullName evidence="6">Sugar phosphate transporter domain-containing protein</fullName>
    </recommendedName>
</protein>
<evidence type="ECO:0000313" key="8">
    <source>
        <dbReference type="Proteomes" id="UP001634394"/>
    </source>
</evidence>
<evidence type="ECO:0000259" key="6">
    <source>
        <dbReference type="Pfam" id="PF03151"/>
    </source>
</evidence>
<organism evidence="7 8">
    <name type="scientific">Sinanodonta woodiana</name>
    <name type="common">Chinese pond mussel</name>
    <name type="synonym">Anodonta woodiana</name>
    <dbReference type="NCBI Taxonomy" id="1069815"/>
    <lineage>
        <taxon>Eukaryota</taxon>
        <taxon>Metazoa</taxon>
        <taxon>Spiralia</taxon>
        <taxon>Lophotrochozoa</taxon>
        <taxon>Mollusca</taxon>
        <taxon>Bivalvia</taxon>
        <taxon>Autobranchia</taxon>
        <taxon>Heteroconchia</taxon>
        <taxon>Palaeoheterodonta</taxon>
        <taxon>Unionida</taxon>
        <taxon>Unionoidea</taxon>
        <taxon>Unionidae</taxon>
        <taxon>Unioninae</taxon>
        <taxon>Sinanodonta</taxon>
    </lineage>
</organism>
<feature type="transmembrane region" description="Helical" evidence="5">
    <location>
        <begin position="62"/>
        <end position="86"/>
    </location>
</feature>
<dbReference type="AlphaFoldDB" id="A0ABD3WVA9"/>
<keyword evidence="4 5" id="KW-0472">Membrane</keyword>
<feature type="transmembrane region" description="Helical" evidence="5">
    <location>
        <begin position="152"/>
        <end position="171"/>
    </location>
</feature>
<feature type="transmembrane region" description="Helical" evidence="5">
    <location>
        <begin position="278"/>
        <end position="298"/>
    </location>
</feature>
<feature type="domain" description="Sugar phosphate transporter" evidence="6">
    <location>
        <begin position="42"/>
        <end position="318"/>
    </location>
</feature>
<evidence type="ECO:0000256" key="4">
    <source>
        <dbReference type="ARBA" id="ARBA00023136"/>
    </source>
</evidence>
<keyword evidence="8" id="KW-1185">Reference proteome</keyword>
<comment type="caution">
    <text evidence="7">The sequence shown here is derived from an EMBL/GenBank/DDBJ whole genome shotgun (WGS) entry which is preliminary data.</text>
</comment>